<evidence type="ECO:0000313" key="2">
    <source>
        <dbReference type="Proteomes" id="UP000805193"/>
    </source>
</evidence>
<accession>A0AC60QMS5</accession>
<dbReference type="EMBL" id="JABSTQ010006598">
    <property type="protein sequence ID" value="KAG0436988.1"/>
    <property type="molecule type" value="Genomic_DNA"/>
</dbReference>
<keyword evidence="2" id="KW-1185">Reference proteome</keyword>
<gene>
    <name evidence="1" type="ORF">HPB47_017666</name>
</gene>
<proteinExistence type="predicted"/>
<organism evidence="1 2">
    <name type="scientific">Ixodes persulcatus</name>
    <name type="common">Taiga tick</name>
    <dbReference type="NCBI Taxonomy" id="34615"/>
    <lineage>
        <taxon>Eukaryota</taxon>
        <taxon>Metazoa</taxon>
        <taxon>Ecdysozoa</taxon>
        <taxon>Arthropoda</taxon>
        <taxon>Chelicerata</taxon>
        <taxon>Arachnida</taxon>
        <taxon>Acari</taxon>
        <taxon>Parasitiformes</taxon>
        <taxon>Ixodida</taxon>
        <taxon>Ixodoidea</taxon>
        <taxon>Ixodidae</taxon>
        <taxon>Ixodinae</taxon>
        <taxon>Ixodes</taxon>
    </lineage>
</organism>
<sequence>PTESTESAAALPGVNRRSPSKNLNMEVTVEGELIRPEELEVPNQWFTSRKSKIVPLESITRESDQSRAPTKAMGRKMALKSIERRQMRMPTEATKIVLRPRGGLTKLIQYGTAHLGDVIKAAAGIDPKEEGDDIFSPNLKQQSILVGTTCEKRKLKYACIKQIMLDGECVETSAYVATPEDCGKGVIYDIPLFYTIEDIKTRLDRRDNPKILGVRRLGKESKAVMLLFEENTVPRWILFGGVPLRCQLYKKKFEICTACGRLGHRDDVCPDPKNVRCRGCGLERPPKDHSCEPKCQLCGKGHILGDKKCREIFRTPYVVKKKQWERKQRQTDSSERQSRPRELKLEKGYKVRDESFPRLDTRNPVEPRGRSGSRANSRGRSQSRGRSSSRGLANPRKRGWSQERKGPRPVAPEPPSSEGKMVTEATLPPPLKRKFQDADPVGNSVSVDTSPDLTLSKNVRGLEWHNSELNFGSDHYILVSLLKEGLKTRRARAPATVEWDQFRTIRSNQEGTPICDIGEWAEQLKSNVGEVTKTLEGEDAPEIADSRLLHMWEAKQSMERRLRTQKWNRTLRRRLARHNKEIEDYSFKLCEQNWGNKCDQMEGEMNLARTWGMLRHLLDPENSKTQSGIRLAKARQAFDGGDDDFMQKLIENYVGETHQTPLPDYDGAHNEALDAPITEAEVRAELVRLRTKSAPGPDGITNKMLRNLDDTSIGYLTEYMQECWDKGELPQQWKSANVILIPKPGKPPQLGNLRPISLTSCIGKLMEHVIQTRLIEYLEKQDLLPHTMIGFRPHLCTQDIMLQIKHDIVDSRSKDAKVILGLDLTKAFDNVKHESILTGLSNLNVGTKTFNYVRNFLSGRTACVKFQSIESSILELGSRGTPQGSVLSPLLFNVAMCALPGQLERIEGLQFSLYADDITLWVNQGSDSEIEQRLQAATDTIVRYAAERGLACSPQKSELFVYNPKHLRCKAPSDILIQVAGAEVPKVEQIRILGLVLQSHGHNGETLKRLESHVMQTLSLIRRVASKGRGLKEKNLMRLVQAFIFSRVSYSTPYLDIKSAEKMKIDGLIRRCVKRALGLPTCTSTERLLALGMHNTWVELAEAVRTSQIERLCATKTGRTILAKVGINPHRGPILKAEIKEGIRSWLIIPPLPKNMHPEHNKIRREKRAEAISLRYRELPSEQVAYVDAACGHDGRAVAAVVDGRGNAVTAVSLRTRSAAVAEEVAVALACVGTEANFIISDSKTAIQNFSAGRISPAAAKILDQRQIARKITLIWTPAHASVPGNEAAHELARGLYHRAGEDPLWQGSGERMVKYGEITQHYRLERRLVPPPDPSLNNTQAVAWRRLQTYTYPHPILVNHMFPDIRSDECTHCGLRGSLDHIIWECSNSPGRALNIASKESWETLLRSSDPELQLRLVRLAGEAAGTQDLLASI</sequence>
<feature type="non-terminal residue" evidence="1">
    <location>
        <position position="1"/>
    </location>
</feature>
<protein>
    <submittedName>
        <fullName evidence="1">Uncharacterized protein</fullName>
    </submittedName>
</protein>
<reference evidence="1 2" key="1">
    <citation type="journal article" date="2020" name="Cell">
        <title>Large-Scale Comparative Analyses of Tick Genomes Elucidate Their Genetic Diversity and Vector Capacities.</title>
        <authorList>
            <consortium name="Tick Genome and Microbiome Consortium (TIGMIC)"/>
            <person name="Jia N."/>
            <person name="Wang J."/>
            <person name="Shi W."/>
            <person name="Du L."/>
            <person name="Sun Y."/>
            <person name="Zhan W."/>
            <person name="Jiang J.F."/>
            <person name="Wang Q."/>
            <person name="Zhang B."/>
            <person name="Ji P."/>
            <person name="Bell-Sakyi L."/>
            <person name="Cui X.M."/>
            <person name="Yuan T.T."/>
            <person name="Jiang B.G."/>
            <person name="Yang W.F."/>
            <person name="Lam T.T."/>
            <person name="Chang Q.C."/>
            <person name="Ding S.J."/>
            <person name="Wang X.J."/>
            <person name="Zhu J.G."/>
            <person name="Ruan X.D."/>
            <person name="Zhao L."/>
            <person name="Wei J.T."/>
            <person name="Ye R.Z."/>
            <person name="Que T.C."/>
            <person name="Du C.H."/>
            <person name="Zhou Y.H."/>
            <person name="Cheng J.X."/>
            <person name="Dai P.F."/>
            <person name="Guo W.B."/>
            <person name="Han X.H."/>
            <person name="Huang E.J."/>
            <person name="Li L.F."/>
            <person name="Wei W."/>
            <person name="Gao Y.C."/>
            <person name="Liu J.Z."/>
            <person name="Shao H.Z."/>
            <person name="Wang X."/>
            <person name="Wang C.C."/>
            <person name="Yang T.C."/>
            <person name="Huo Q.B."/>
            <person name="Li W."/>
            <person name="Chen H.Y."/>
            <person name="Chen S.E."/>
            <person name="Zhou L.G."/>
            <person name="Ni X.B."/>
            <person name="Tian J.H."/>
            <person name="Sheng Y."/>
            <person name="Liu T."/>
            <person name="Pan Y.S."/>
            <person name="Xia L.Y."/>
            <person name="Li J."/>
            <person name="Zhao F."/>
            <person name="Cao W.C."/>
        </authorList>
    </citation>
    <scope>NUCLEOTIDE SEQUENCE [LARGE SCALE GENOMIC DNA]</scope>
    <source>
        <strain evidence="1">Iper-2018</strain>
    </source>
</reference>
<evidence type="ECO:0000313" key="1">
    <source>
        <dbReference type="EMBL" id="KAG0436988.1"/>
    </source>
</evidence>
<name>A0AC60QMS5_IXOPE</name>
<comment type="caution">
    <text evidence="1">The sequence shown here is derived from an EMBL/GenBank/DDBJ whole genome shotgun (WGS) entry which is preliminary data.</text>
</comment>
<dbReference type="Proteomes" id="UP000805193">
    <property type="component" value="Unassembled WGS sequence"/>
</dbReference>